<dbReference type="OrthoDB" id="9846475at2"/>
<reference evidence="3 4" key="1">
    <citation type="journal article" date="2013" name="Genome Announc.">
        <title>Complete genome sequence of the hyperthermophilic sulfate-reducing bacterium Thermodesulfobacterium geofontis OPF15T.</title>
        <authorList>
            <person name="Elkins J.G."/>
            <person name="Hamilton-Brehm S.D."/>
            <person name="Lucas S."/>
            <person name="Han J."/>
            <person name="Lapidus A."/>
            <person name="Cheng J.F."/>
            <person name="Goodwin L.A."/>
            <person name="Pitluck S."/>
            <person name="Peters L."/>
            <person name="Mikhailova N."/>
            <person name="Davenport K.W."/>
            <person name="Detter J.C."/>
            <person name="Han C.S."/>
            <person name="Tapia R."/>
            <person name="Land M.L."/>
            <person name="Hauser L."/>
            <person name="Kyrpides N.C."/>
            <person name="Ivanova N.N."/>
            <person name="Pagani I."/>
            <person name="Bruce D."/>
            <person name="Woyke T."/>
            <person name="Cottingham R.W."/>
        </authorList>
    </citation>
    <scope>NUCLEOTIDE SEQUENCE [LARGE SCALE GENOMIC DNA]</scope>
    <source>
        <strain evidence="3 4">OPF15</strain>
    </source>
</reference>
<name>F8C5E3_THEGP</name>
<dbReference type="RefSeq" id="WP_013909614.1">
    <property type="nucleotide sequence ID" value="NC_015682.1"/>
</dbReference>
<feature type="signal peptide" evidence="2">
    <location>
        <begin position="1"/>
        <end position="22"/>
    </location>
</feature>
<dbReference type="KEGG" id="top:TOPB45_0816"/>
<gene>
    <name evidence="3" type="ordered locus">TOPB45_0816</name>
</gene>
<dbReference type="EMBL" id="CP002829">
    <property type="protein sequence ID" value="AEH22915.1"/>
    <property type="molecule type" value="Genomic_DNA"/>
</dbReference>
<dbReference type="AlphaFoldDB" id="F8C5E3"/>
<evidence type="ECO:0000256" key="2">
    <source>
        <dbReference type="SAM" id="SignalP"/>
    </source>
</evidence>
<keyword evidence="2" id="KW-0732">Signal</keyword>
<dbReference type="HOGENOM" id="CLU_2319173_0_0_0"/>
<evidence type="ECO:0000313" key="4">
    <source>
        <dbReference type="Proteomes" id="UP000006583"/>
    </source>
</evidence>
<dbReference type="eggNOG" id="ENOG502ZXM5">
    <property type="taxonomic scope" value="Bacteria"/>
</dbReference>
<sequence>MKKLLKNYVVSMMFLLSVSGIAYSVDSAYDQATGTSGDSWRAKQDSTSPGNYKDLDSSWERARKETGQGFDTGRSGNLRGGGEQYIPTPQPKIDKNLSK</sequence>
<keyword evidence="4" id="KW-1185">Reference proteome</keyword>
<feature type="compositionally biased region" description="Basic and acidic residues" evidence="1">
    <location>
        <begin position="53"/>
        <end position="66"/>
    </location>
</feature>
<accession>F8C5E3</accession>
<protein>
    <submittedName>
        <fullName evidence="3">Uncharacterized protein</fullName>
    </submittedName>
</protein>
<feature type="region of interest" description="Disordered" evidence="1">
    <location>
        <begin position="33"/>
        <end position="99"/>
    </location>
</feature>
<evidence type="ECO:0000256" key="1">
    <source>
        <dbReference type="SAM" id="MobiDB-lite"/>
    </source>
</evidence>
<evidence type="ECO:0000313" key="3">
    <source>
        <dbReference type="EMBL" id="AEH22915.1"/>
    </source>
</evidence>
<dbReference type="Proteomes" id="UP000006583">
    <property type="component" value="Chromosome"/>
</dbReference>
<organism evidence="3 4">
    <name type="scientific">Thermodesulfobacterium geofontis (strain OPF15)</name>
    <dbReference type="NCBI Taxonomy" id="795359"/>
    <lineage>
        <taxon>Bacteria</taxon>
        <taxon>Pseudomonadati</taxon>
        <taxon>Thermodesulfobacteriota</taxon>
        <taxon>Thermodesulfobacteria</taxon>
        <taxon>Thermodesulfobacteriales</taxon>
        <taxon>Thermodesulfobacteriaceae</taxon>
        <taxon>Thermodesulfobacterium</taxon>
    </lineage>
</organism>
<dbReference type="PATRIC" id="fig|795359.3.peg.823"/>
<feature type="chain" id="PRO_5003367896" evidence="2">
    <location>
        <begin position="23"/>
        <end position="99"/>
    </location>
</feature>
<proteinExistence type="predicted"/>
<dbReference type="STRING" id="795359.TOPB45_0816"/>